<dbReference type="GO" id="GO:0045944">
    <property type="term" value="P:positive regulation of transcription by RNA polymerase II"/>
    <property type="evidence" value="ECO:0007669"/>
    <property type="project" value="UniProtKB-ARBA"/>
</dbReference>
<dbReference type="Proteomes" id="UP001292079">
    <property type="component" value="Unassembled WGS sequence"/>
</dbReference>
<reference evidence="8" key="2">
    <citation type="journal article" date="2023" name="Infect Dis Poverty">
        <title>Chromosome-scale genome of the human blood fluke Schistosoma mekongi and its implications for public health.</title>
        <authorList>
            <person name="Zhou M."/>
            <person name="Xu L."/>
            <person name="Xu D."/>
            <person name="Chen W."/>
            <person name="Khan J."/>
            <person name="Hu Y."/>
            <person name="Huang H."/>
            <person name="Wei H."/>
            <person name="Zhang Y."/>
            <person name="Chusongsang P."/>
            <person name="Tanasarnprasert K."/>
            <person name="Hu X."/>
            <person name="Limpanont Y."/>
            <person name="Lv Z."/>
        </authorList>
    </citation>
    <scope>NUCLEOTIDE SEQUENCE</scope>
    <source>
        <strain evidence="8">LV_2022a</strain>
    </source>
</reference>
<accession>A0AAE2D439</accession>
<dbReference type="InterPro" id="IPR036236">
    <property type="entry name" value="Znf_C2H2_sf"/>
</dbReference>
<feature type="region of interest" description="Disordered" evidence="6">
    <location>
        <begin position="682"/>
        <end position="709"/>
    </location>
</feature>
<keyword evidence="9" id="KW-1185">Reference proteome</keyword>
<dbReference type="PROSITE" id="PS00028">
    <property type="entry name" value="ZINC_FINGER_C2H2_1"/>
    <property type="match status" value="2"/>
</dbReference>
<feature type="region of interest" description="Disordered" evidence="6">
    <location>
        <begin position="241"/>
        <end position="267"/>
    </location>
</feature>
<feature type="domain" description="C2H2-type" evidence="7">
    <location>
        <begin position="717"/>
        <end position="744"/>
    </location>
</feature>
<evidence type="ECO:0000256" key="2">
    <source>
        <dbReference type="ARBA" id="ARBA00022737"/>
    </source>
</evidence>
<dbReference type="SMART" id="SM00355">
    <property type="entry name" value="ZnF_C2H2"/>
    <property type="match status" value="2"/>
</dbReference>
<dbReference type="SUPFAM" id="SSF57667">
    <property type="entry name" value="beta-beta-alpha zinc fingers"/>
    <property type="match status" value="1"/>
</dbReference>
<dbReference type="GO" id="GO:0000981">
    <property type="term" value="F:DNA-binding transcription factor activity, RNA polymerase II-specific"/>
    <property type="evidence" value="ECO:0007669"/>
    <property type="project" value="TreeGrafter"/>
</dbReference>
<proteinExistence type="predicted"/>
<evidence type="ECO:0000256" key="3">
    <source>
        <dbReference type="ARBA" id="ARBA00022771"/>
    </source>
</evidence>
<keyword evidence="2" id="KW-0677">Repeat</keyword>
<comment type="caution">
    <text evidence="8">The sequence shown here is derived from an EMBL/GenBank/DDBJ whole genome shotgun (WGS) entry which is preliminary data.</text>
</comment>
<feature type="domain" description="C2H2-type" evidence="7">
    <location>
        <begin position="745"/>
        <end position="769"/>
    </location>
</feature>
<dbReference type="PANTHER" id="PTHR19818">
    <property type="entry name" value="ZINC FINGER PROTEIN ZIC AND GLI"/>
    <property type="match status" value="1"/>
</dbReference>
<dbReference type="InterPro" id="IPR050329">
    <property type="entry name" value="GLI_C2H2-zinc-finger"/>
</dbReference>
<dbReference type="GO" id="GO:0008270">
    <property type="term" value="F:zinc ion binding"/>
    <property type="evidence" value="ECO:0007669"/>
    <property type="project" value="UniProtKB-KW"/>
</dbReference>
<keyword evidence="3 5" id="KW-0863">Zinc-finger</keyword>
<dbReference type="AlphaFoldDB" id="A0AAE2D439"/>
<evidence type="ECO:0000256" key="1">
    <source>
        <dbReference type="ARBA" id="ARBA00022723"/>
    </source>
</evidence>
<evidence type="ECO:0000256" key="4">
    <source>
        <dbReference type="ARBA" id="ARBA00022833"/>
    </source>
</evidence>
<dbReference type="GO" id="GO:0000978">
    <property type="term" value="F:RNA polymerase II cis-regulatory region sequence-specific DNA binding"/>
    <property type="evidence" value="ECO:0007669"/>
    <property type="project" value="TreeGrafter"/>
</dbReference>
<evidence type="ECO:0000256" key="6">
    <source>
        <dbReference type="SAM" id="MobiDB-lite"/>
    </source>
</evidence>
<evidence type="ECO:0000313" key="8">
    <source>
        <dbReference type="EMBL" id="KAK4469510.1"/>
    </source>
</evidence>
<gene>
    <name evidence="8" type="ORF">MN116_007055</name>
</gene>
<keyword evidence="1" id="KW-0479">Metal-binding</keyword>
<dbReference type="InterPro" id="IPR013087">
    <property type="entry name" value="Znf_C2H2_type"/>
</dbReference>
<organism evidence="8 9">
    <name type="scientific">Schistosoma mekongi</name>
    <name type="common">Parasitic worm</name>
    <dbReference type="NCBI Taxonomy" id="38744"/>
    <lineage>
        <taxon>Eukaryota</taxon>
        <taxon>Metazoa</taxon>
        <taxon>Spiralia</taxon>
        <taxon>Lophotrochozoa</taxon>
        <taxon>Platyhelminthes</taxon>
        <taxon>Trematoda</taxon>
        <taxon>Digenea</taxon>
        <taxon>Strigeidida</taxon>
        <taxon>Schistosomatoidea</taxon>
        <taxon>Schistosomatidae</taxon>
        <taxon>Schistosoma</taxon>
    </lineage>
</organism>
<feature type="region of interest" description="Disordered" evidence="6">
    <location>
        <begin position="812"/>
        <end position="846"/>
    </location>
</feature>
<evidence type="ECO:0000256" key="5">
    <source>
        <dbReference type="PROSITE-ProRule" id="PRU00042"/>
    </source>
</evidence>
<dbReference type="EMBL" id="JALJAT010000005">
    <property type="protein sequence ID" value="KAK4469510.1"/>
    <property type="molecule type" value="Genomic_DNA"/>
</dbReference>
<evidence type="ECO:0000313" key="9">
    <source>
        <dbReference type="Proteomes" id="UP001292079"/>
    </source>
</evidence>
<name>A0AAE2D439_SCHME</name>
<feature type="region of interest" description="Disordered" evidence="6">
    <location>
        <begin position="586"/>
        <end position="607"/>
    </location>
</feature>
<dbReference type="PANTHER" id="PTHR19818:SF139">
    <property type="entry name" value="PAIR-RULE PROTEIN ODD-PAIRED"/>
    <property type="match status" value="1"/>
</dbReference>
<evidence type="ECO:0000259" key="7">
    <source>
        <dbReference type="PROSITE" id="PS50157"/>
    </source>
</evidence>
<reference evidence="8" key="1">
    <citation type="submission" date="2022-04" db="EMBL/GenBank/DDBJ databases">
        <authorList>
            <person name="Xu L."/>
            <person name="Lv Z."/>
        </authorList>
    </citation>
    <scope>NUCLEOTIDE SEQUENCE</scope>
    <source>
        <strain evidence="8">LV_2022a</strain>
    </source>
</reference>
<protein>
    <recommendedName>
        <fullName evidence="7">C2H2-type domain-containing protein</fullName>
    </recommendedName>
</protein>
<dbReference type="Gene3D" id="3.30.160.60">
    <property type="entry name" value="Classic Zinc Finger"/>
    <property type="match status" value="2"/>
</dbReference>
<keyword evidence="4" id="KW-0862">Zinc</keyword>
<dbReference type="GO" id="GO:0005634">
    <property type="term" value="C:nucleus"/>
    <property type="evidence" value="ECO:0007669"/>
    <property type="project" value="UniProtKB-ARBA"/>
</dbReference>
<dbReference type="PROSITE" id="PS50157">
    <property type="entry name" value="ZINC_FINGER_C2H2_2"/>
    <property type="match status" value="2"/>
</dbReference>
<sequence>MHYATVNKYLTPQVSSADISALVNNQLNTGTKYAISAKSLGLGDIGDLCGILPINTLLGKTLISANDANASSKFLFANNIGTAVCAGGSETTSLSGFSQQTTQCIGSASSTNQNFMLNPNLAAAVAAAISNSSFTFSSGNSPVVNNGPSLTTNIPTLNAPSIALTGPSGEILGTIPIASANPPQNILSSALGSNVVQPSINNSLTTVSVTLPANPITGSSTGLANTLNWLRCATTPVDPTSHQVIKSGSKVAPNSSQAPISNSDPTSSAIDRILQTIKGCMSANANRESDSKLKIRKNESNGTYQAFTGDEVGSHRTNDRKVTGARFSPINLPSGVSFVPMHYATVNKYLTPQVSSADISALVNNQLNTGTKYAISAKSLGLGDIGDLCGILPINTLLGKTLISANDANASSKFLFANNIGTAVCAGGSETTSLSGFSQQTTQCIGSASSTNQNFMLNPNLAAAVAAAISNSSFTFSSGNSPVVNNGPSLTTNIPTLNAPSIALTGPSGEILGTIPIASANPPQNILSSALGSNVVQPSINNSLTTVSVTLPANPITGSSTGLANTLNWLRCATTPVDPTSHQVIKSGSKVAPNSSQAPISNSDPTSSAIDRILQTIKGCMSANANRESDSKLKIRKNESNGTYQAFTGDEVGSHRTNDRKVTGARFSPINKNSLALENDCVSRSSSTNDRLPLPPLQKSAGESSESSSSIPINKFYRCRYCGKTFNRKFCRERHERLHTGVKPYSCELCDEKFIRLEDKKRHVRSLQHYFSGRGSLRNNGLDDQLDETAGLATEPSSVLPLLAQTLQGGTNVEPVGKEGDEPCNGTDELNFSNHASENESEPAAALELDESFNPEENESCTDDLKSDSHLTVYDRSYIVQQEGTEDKPREIKPKLEGPSDDLLTNLRLTSKIQVNKARCRVALKETQTAVNSTSGSDYEIIKIPTVVLSNTDDATNSKPTT</sequence>